<dbReference type="AlphaFoldDB" id="A0A1G5GU17"/>
<dbReference type="EMBL" id="FMUX01000011">
    <property type="protein sequence ID" value="SCY54660.1"/>
    <property type="molecule type" value="Genomic_DNA"/>
</dbReference>
<accession>A0A1G5GU17</accession>
<reference evidence="1 2" key="1">
    <citation type="submission" date="2016-10" db="EMBL/GenBank/DDBJ databases">
        <authorList>
            <person name="de Groot N.N."/>
        </authorList>
    </citation>
    <scope>NUCLEOTIDE SEQUENCE [LARGE SCALE GENOMIC DNA]</scope>
    <source>
        <strain evidence="1 2">AA1</strain>
    </source>
</reference>
<sequence length="234" mass="26010">MHMRAHDVHRVLMRIIQGQKPRGGSLLWVTSRICDVSLRVFVRFPGDDQAVCEVTGKSKHIMCQCKTECRKKRVGPKRCKPAGHPRCATSGCARAGALSVRGKRAGFEVVVKNSRERGNLPCNDSASAGALWASFGQQVLNRTIVYSQVGDNINVLGAGSQDRTRLSTHSNVILRPLASGGPAGAKLLIRLRPWRMSHHSINVNRLRRDKRGAKRIRNLISRWHSLPPEAVFWS</sequence>
<evidence type="ECO:0000313" key="2">
    <source>
        <dbReference type="Proteomes" id="UP000198870"/>
    </source>
</evidence>
<proteinExistence type="predicted"/>
<keyword evidence="2" id="KW-1185">Reference proteome</keyword>
<protein>
    <submittedName>
        <fullName evidence="1">Uncharacterized protein</fullName>
    </submittedName>
</protein>
<dbReference type="Proteomes" id="UP000198870">
    <property type="component" value="Unassembled WGS sequence"/>
</dbReference>
<gene>
    <name evidence="1" type="ORF">SAMN05216233_111116</name>
</gene>
<organism evidence="1 2">
    <name type="scientific">Desulfoluna spongiiphila</name>
    <dbReference type="NCBI Taxonomy" id="419481"/>
    <lineage>
        <taxon>Bacteria</taxon>
        <taxon>Pseudomonadati</taxon>
        <taxon>Thermodesulfobacteriota</taxon>
        <taxon>Desulfobacteria</taxon>
        <taxon>Desulfobacterales</taxon>
        <taxon>Desulfolunaceae</taxon>
        <taxon>Desulfoluna</taxon>
    </lineage>
</organism>
<name>A0A1G5GU17_9BACT</name>
<evidence type="ECO:0000313" key="1">
    <source>
        <dbReference type="EMBL" id="SCY54660.1"/>
    </source>
</evidence>